<reference evidence="2" key="1">
    <citation type="journal article" date="2023" name="bioRxiv">
        <title>Improved chromosome-level genome assembly for marigold (Tagetes erecta).</title>
        <authorList>
            <person name="Jiang F."/>
            <person name="Yuan L."/>
            <person name="Wang S."/>
            <person name="Wang H."/>
            <person name="Xu D."/>
            <person name="Wang A."/>
            <person name="Fan W."/>
        </authorList>
    </citation>
    <scope>NUCLEOTIDE SEQUENCE</scope>
    <source>
        <strain evidence="2">WSJ</strain>
        <tissue evidence="2">Leaf</tissue>
    </source>
</reference>
<feature type="compositionally biased region" description="Low complexity" evidence="1">
    <location>
        <begin position="277"/>
        <end position="298"/>
    </location>
</feature>
<organism evidence="2 3">
    <name type="scientific">Tagetes erecta</name>
    <name type="common">African marigold</name>
    <dbReference type="NCBI Taxonomy" id="13708"/>
    <lineage>
        <taxon>Eukaryota</taxon>
        <taxon>Viridiplantae</taxon>
        <taxon>Streptophyta</taxon>
        <taxon>Embryophyta</taxon>
        <taxon>Tracheophyta</taxon>
        <taxon>Spermatophyta</taxon>
        <taxon>Magnoliopsida</taxon>
        <taxon>eudicotyledons</taxon>
        <taxon>Gunneridae</taxon>
        <taxon>Pentapetalae</taxon>
        <taxon>asterids</taxon>
        <taxon>campanulids</taxon>
        <taxon>Asterales</taxon>
        <taxon>Asteraceae</taxon>
        <taxon>Asteroideae</taxon>
        <taxon>Heliantheae alliance</taxon>
        <taxon>Tageteae</taxon>
        <taxon>Tagetes</taxon>
    </lineage>
</organism>
<dbReference type="InterPro" id="IPR008004">
    <property type="entry name" value="OCTOPUS-like"/>
</dbReference>
<evidence type="ECO:0000256" key="1">
    <source>
        <dbReference type="SAM" id="MobiDB-lite"/>
    </source>
</evidence>
<dbReference type="EMBL" id="JAUHHV010000004">
    <property type="protein sequence ID" value="KAK1426827.1"/>
    <property type="molecule type" value="Genomic_DNA"/>
</dbReference>
<dbReference type="Pfam" id="PF05340">
    <property type="entry name" value="DUF740"/>
    <property type="match status" value="2"/>
</dbReference>
<dbReference type="PANTHER" id="PTHR31659">
    <property type="entry name" value="PROTEIN: UPF0503-LIKE PROTEIN, PUTATIVE (DUF740)-RELATED"/>
    <property type="match status" value="1"/>
</dbReference>
<evidence type="ECO:0000313" key="3">
    <source>
        <dbReference type="Proteomes" id="UP001229421"/>
    </source>
</evidence>
<sequence>MMMPDPQIRTLTLTRNNTRRRRFSGCHRHPHEPVTGFCALCLQHRLSGLDSSSSAPEFRRSKSVDAGKCEALNDLVIDTRRMSCDVRARCTLFDLFVVDDTNKNRDDVIMRNEVGFDDDDDDDGEIEGDMKTMKEIIEMELSNKRRNFWDAGSVFSHKLRKWRQKQKEKKQRRCINGGFDKTRSKLGEFRGTHSVVEDCRFGRRSCDTEPRFSIEARRLSVEDPRFSFDEHRASWDGYMIARTNNVKRVTTSTMENLKMGSISKDGASSGGSTQSISDFSTSNRGSSSSSTKSSSTRTVGLGGDEVKSSSNARVSPANDVVSQGTKLVITEKELKDWHLNSVKNNNIESVCNATGSSSKTTETNRLNAHKMVMSSRWKKVCNLWGQKHKLDDNLDDKKNVEYIPENRSVNLVRNPSYVNSRNINRNRRYSTNDLDSGLLRLYLTPFRSYRRNKSVKSSMGSSMASNCLQLN</sequence>
<dbReference type="Proteomes" id="UP001229421">
    <property type="component" value="Unassembled WGS sequence"/>
</dbReference>
<dbReference type="PANTHER" id="PTHR31659:SF0">
    <property type="entry name" value="EMB|CAB61945.1"/>
    <property type="match status" value="1"/>
</dbReference>
<gene>
    <name evidence="2" type="ORF">QVD17_15507</name>
</gene>
<proteinExistence type="predicted"/>
<evidence type="ECO:0000313" key="2">
    <source>
        <dbReference type="EMBL" id="KAK1426827.1"/>
    </source>
</evidence>
<name>A0AAD8NZL3_TARER</name>
<accession>A0AAD8NZL3</accession>
<dbReference type="AlphaFoldDB" id="A0AAD8NZL3"/>
<comment type="caution">
    <text evidence="2">The sequence shown here is derived from an EMBL/GenBank/DDBJ whole genome shotgun (WGS) entry which is preliminary data.</text>
</comment>
<keyword evidence="3" id="KW-1185">Reference proteome</keyword>
<protein>
    <submittedName>
        <fullName evidence="2">Uncharacterized protein</fullName>
    </submittedName>
</protein>
<feature type="region of interest" description="Disordered" evidence="1">
    <location>
        <begin position="260"/>
        <end position="321"/>
    </location>
</feature>